<evidence type="ECO:0000256" key="12">
    <source>
        <dbReference type="RuleBase" id="RU003862"/>
    </source>
</evidence>
<dbReference type="InterPro" id="IPR004620">
    <property type="entry name" value="MTHF_reductase_bac"/>
</dbReference>
<evidence type="ECO:0000256" key="2">
    <source>
        <dbReference type="ARBA" id="ARBA00004777"/>
    </source>
</evidence>
<evidence type="ECO:0000256" key="8">
    <source>
        <dbReference type="ARBA" id="ARBA00023027"/>
    </source>
</evidence>
<evidence type="ECO:0000256" key="9">
    <source>
        <dbReference type="ARBA" id="ARBA00023167"/>
    </source>
</evidence>
<comment type="caution">
    <text evidence="14">The sequence shown here is derived from an EMBL/GenBank/DDBJ whole genome shotgun (WGS) entry which is preliminary data.</text>
</comment>
<feature type="compositionally biased region" description="Basic and acidic residues" evidence="13">
    <location>
        <begin position="1"/>
        <end position="13"/>
    </location>
</feature>
<comment type="similarity">
    <text evidence="3 12">Belongs to the methylenetetrahydrofolate reductase family.</text>
</comment>
<dbReference type="NCBIfam" id="TIGR00676">
    <property type="entry name" value="fadh2"/>
    <property type="match status" value="1"/>
</dbReference>
<dbReference type="CDD" id="cd00537">
    <property type="entry name" value="MTHFR"/>
    <property type="match status" value="1"/>
</dbReference>
<name>A0ABU2H4D6_9ACTN</name>
<keyword evidence="4" id="KW-0028">Amino-acid biosynthesis</keyword>
<evidence type="ECO:0000256" key="10">
    <source>
        <dbReference type="ARBA" id="ARBA00034478"/>
    </source>
</evidence>
<gene>
    <name evidence="14" type="primary">metF</name>
    <name evidence="14" type="ORF">RIF23_04115</name>
</gene>
<dbReference type="SUPFAM" id="SSF51730">
    <property type="entry name" value="FAD-linked oxidoreductase"/>
    <property type="match status" value="1"/>
</dbReference>
<evidence type="ECO:0000256" key="5">
    <source>
        <dbReference type="ARBA" id="ARBA00022630"/>
    </source>
</evidence>
<evidence type="ECO:0000313" key="15">
    <source>
        <dbReference type="Proteomes" id="UP001250214"/>
    </source>
</evidence>
<dbReference type="GO" id="GO:0004489">
    <property type="term" value="F:methylenetetrahydrofolate reductase [NAD(P)H] activity"/>
    <property type="evidence" value="ECO:0007669"/>
    <property type="project" value="UniProtKB-EC"/>
</dbReference>
<dbReference type="EMBL" id="JAVLVT010000001">
    <property type="protein sequence ID" value="MDS1269479.1"/>
    <property type="molecule type" value="Genomic_DNA"/>
</dbReference>
<dbReference type="Gene3D" id="3.20.20.220">
    <property type="match status" value="1"/>
</dbReference>
<evidence type="ECO:0000256" key="1">
    <source>
        <dbReference type="ARBA" id="ARBA00001974"/>
    </source>
</evidence>
<evidence type="ECO:0000256" key="3">
    <source>
        <dbReference type="ARBA" id="ARBA00006743"/>
    </source>
</evidence>
<dbReference type="PANTHER" id="PTHR45754:SF3">
    <property type="entry name" value="METHYLENETETRAHYDROFOLATE REDUCTASE (NADPH)"/>
    <property type="match status" value="1"/>
</dbReference>
<comment type="cofactor">
    <cofactor evidence="1 12">
        <name>FAD</name>
        <dbReference type="ChEBI" id="CHEBI:57692"/>
    </cofactor>
</comment>
<evidence type="ECO:0000256" key="6">
    <source>
        <dbReference type="ARBA" id="ARBA00022827"/>
    </source>
</evidence>
<evidence type="ECO:0000256" key="13">
    <source>
        <dbReference type="SAM" id="MobiDB-lite"/>
    </source>
</evidence>
<evidence type="ECO:0000256" key="11">
    <source>
        <dbReference type="ARBA" id="ARBA00048628"/>
    </source>
</evidence>
<dbReference type="PANTHER" id="PTHR45754">
    <property type="entry name" value="METHYLENETETRAHYDROFOLATE REDUCTASE"/>
    <property type="match status" value="1"/>
</dbReference>
<feature type="region of interest" description="Disordered" evidence="13">
    <location>
        <begin position="1"/>
        <end position="37"/>
    </location>
</feature>
<dbReference type="InterPro" id="IPR029041">
    <property type="entry name" value="FAD-linked_oxidoreductase-like"/>
</dbReference>
<keyword evidence="6 12" id="KW-0274">FAD</keyword>
<keyword evidence="7 12" id="KW-0560">Oxidoreductase</keyword>
<proteinExistence type="inferred from homology"/>
<dbReference type="Pfam" id="PF02219">
    <property type="entry name" value="MTHFR"/>
    <property type="match status" value="1"/>
</dbReference>
<keyword evidence="9" id="KW-0486">Methionine biosynthesis</keyword>
<evidence type="ECO:0000256" key="7">
    <source>
        <dbReference type="ARBA" id="ARBA00023002"/>
    </source>
</evidence>
<dbReference type="EC" id="1.5.1.54" evidence="12"/>
<comment type="pathway">
    <text evidence="10">Amino-acid biosynthesis; L-methionine biosynthesis via de novo pathway.</text>
</comment>
<evidence type="ECO:0000256" key="4">
    <source>
        <dbReference type="ARBA" id="ARBA00022605"/>
    </source>
</evidence>
<keyword evidence="15" id="KW-1185">Reference proteome</keyword>
<dbReference type="RefSeq" id="WP_310910945.1">
    <property type="nucleotide sequence ID" value="NZ_JAVLVT010000001.1"/>
</dbReference>
<evidence type="ECO:0000313" key="14">
    <source>
        <dbReference type="EMBL" id="MDS1269479.1"/>
    </source>
</evidence>
<feature type="compositionally biased region" description="Low complexity" evidence="13">
    <location>
        <begin position="17"/>
        <end position="32"/>
    </location>
</feature>
<reference evidence="15" key="1">
    <citation type="submission" date="2023-07" db="EMBL/GenBank/DDBJ databases">
        <title>Novel species in the genus Lipingzhangella isolated from Sambhar Salt Lake.</title>
        <authorList>
            <person name="Jiya N."/>
            <person name="Kajale S."/>
            <person name="Sharma A."/>
        </authorList>
    </citation>
    <scope>NUCLEOTIDE SEQUENCE [LARGE SCALE GENOMIC DNA]</scope>
    <source>
        <strain evidence="15">LS1_29</strain>
    </source>
</reference>
<accession>A0ABU2H4D6</accession>
<sequence>MLGSLERTDRNDQNDISGTADGAADSAADSAAEPLERPRDIRELLSAGKPTFSFEFFPPKTPEGERKLWQVIRELEALRPSFVSVTYGAGGGTRDRTVGITEGIAADTTLLPVAHLTAVNHSVAELRHLLGRFAAVGVRNILALRGDPPGDPLGEWVKHPDGLEYAEDLVRLIKSVSDFSVGVAAFPYKHPRSPDVETDVHYLVRKHEAGADYAITQMFFEAEQYLRLRDRVAAKGCDMPIIPEIMPVTKYSTIEMSEKLSGAPFPPHLAEEFEKVKDDPEAVRALGLDHATQLCERLLSEGVPGIHFITFNQSTATREVYQRLGAAGVPVGAAR</sequence>
<keyword evidence="5 12" id="KW-0285">Flavoprotein</keyword>
<keyword evidence="8" id="KW-0520">NAD</keyword>
<dbReference type="Proteomes" id="UP001250214">
    <property type="component" value="Unassembled WGS sequence"/>
</dbReference>
<dbReference type="InterPro" id="IPR003171">
    <property type="entry name" value="Mehydrof_redctse-like"/>
</dbReference>
<protein>
    <recommendedName>
        <fullName evidence="12">Methylenetetrahydrofolate reductase</fullName>
        <ecNumber evidence="12">1.5.1.54</ecNumber>
    </recommendedName>
</protein>
<comment type="pathway">
    <text evidence="2 12">One-carbon metabolism; tetrahydrofolate interconversion.</text>
</comment>
<organism evidence="14 15">
    <name type="scientific">Lipingzhangella rawalii</name>
    <dbReference type="NCBI Taxonomy" id="2055835"/>
    <lineage>
        <taxon>Bacteria</taxon>
        <taxon>Bacillati</taxon>
        <taxon>Actinomycetota</taxon>
        <taxon>Actinomycetes</taxon>
        <taxon>Streptosporangiales</taxon>
        <taxon>Nocardiopsidaceae</taxon>
        <taxon>Lipingzhangella</taxon>
    </lineage>
</organism>
<comment type="catalytic activity">
    <reaction evidence="11">
        <text>(6S)-5-methyl-5,6,7,8-tetrahydrofolate + NAD(+) = (6R)-5,10-methylene-5,6,7,8-tetrahydrofolate + NADH + H(+)</text>
        <dbReference type="Rhea" id="RHEA:19821"/>
        <dbReference type="ChEBI" id="CHEBI:15378"/>
        <dbReference type="ChEBI" id="CHEBI:15636"/>
        <dbReference type="ChEBI" id="CHEBI:18608"/>
        <dbReference type="ChEBI" id="CHEBI:57540"/>
        <dbReference type="ChEBI" id="CHEBI:57945"/>
        <dbReference type="EC" id="1.5.1.54"/>
    </reaction>
    <physiologicalReaction direction="right-to-left" evidence="11">
        <dbReference type="Rhea" id="RHEA:19823"/>
    </physiologicalReaction>
</comment>